<gene>
    <name evidence="3" type="ORF">TWF191_000088</name>
</gene>
<keyword evidence="1" id="KW-0175">Coiled coil</keyword>
<comment type="caution">
    <text evidence="3">The sequence shown here is derived from an EMBL/GenBank/DDBJ whole genome shotgun (WGS) entry which is preliminary data.</text>
</comment>
<evidence type="ECO:0000256" key="1">
    <source>
        <dbReference type="SAM" id="Coils"/>
    </source>
</evidence>
<evidence type="ECO:0000313" key="4">
    <source>
        <dbReference type="Proteomes" id="UP000483672"/>
    </source>
</evidence>
<proteinExistence type="predicted"/>
<dbReference type="AlphaFoldDB" id="A0A6G1M461"/>
<sequence length="346" mass="38214">MPCSSLESYLEPQIHNVGRAQLQAAAARMAQLQAQAAQVQMAQLQAQAAVAAAAQAQAVQLDAHGQSTQAPQMAQLQALAQVQAQAQGVPQMICAHIPLVRVQGTAPPVLVQSGVLLKTDKLGSTPQFVIREGEEWPTLPPEQEAFRRKLWNQKEHRYCEIIRKVYENAGVRGHGRPNIRSMSCHQIRRLRDHFTLDTTRSLSDPDAPGFGWINDIAHRTVSTKSQVPENFHDRSWAGRLGAQRARLVKPRDSEPERTKGQSIIYRIQNVNSSVHQRLSIIKHSQPSSSGNKGSEETEGARGPSSMAVKRKTATPTSTKANCKRIRLKNWKRGSKSEGETGRGMLM</sequence>
<feature type="compositionally biased region" description="Basic residues" evidence="2">
    <location>
        <begin position="321"/>
        <end position="333"/>
    </location>
</feature>
<name>A0A6G1M461_ORBOL</name>
<organism evidence="3 4">
    <name type="scientific">Orbilia oligospora</name>
    <name type="common">Nematode-trapping fungus</name>
    <name type="synonym">Arthrobotrys oligospora</name>
    <dbReference type="NCBI Taxonomy" id="2813651"/>
    <lineage>
        <taxon>Eukaryota</taxon>
        <taxon>Fungi</taxon>
        <taxon>Dikarya</taxon>
        <taxon>Ascomycota</taxon>
        <taxon>Pezizomycotina</taxon>
        <taxon>Orbiliomycetes</taxon>
        <taxon>Orbiliales</taxon>
        <taxon>Orbiliaceae</taxon>
        <taxon>Orbilia</taxon>
    </lineage>
</organism>
<feature type="compositionally biased region" description="Basic and acidic residues" evidence="2">
    <location>
        <begin position="249"/>
        <end position="259"/>
    </location>
</feature>
<reference evidence="3 4" key="1">
    <citation type="submission" date="2019-06" db="EMBL/GenBank/DDBJ databases">
        <authorList>
            <person name="Palmer J.M."/>
        </authorList>
    </citation>
    <scope>NUCLEOTIDE SEQUENCE [LARGE SCALE GENOMIC DNA]</scope>
    <source>
        <strain evidence="3 4">TWF191</strain>
    </source>
</reference>
<evidence type="ECO:0000256" key="2">
    <source>
        <dbReference type="SAM" id="MobiDB-lite"/>
    </source>
</evidence>
<feature type="region of interest" description="Disordered" evidence="2">
    <location>
        <begin position="242"/>
        <end position="261"/>
    </location>
</feature>
<feature type="compositionally biased region" description="Polar residues" evidence="2">
    <location>
        <begin position="282"/>
        <end position="292"/>
    </location>
</feature>
<feature type="region of interest" description="Disordered" evidence="2">
    <location>
        <begin position="282"/>
        <end position="346"/>
    </location>
</feature>
<accession>A0A6G1M461</accession>
<feature type="coiled-coil region" evidence="1">
    <location>
        <begin position="22"/>
        <end position="54"/>
    </location>
</feature>
<dbReference type="EMBL" id="WIPF01000001">
    <property type="protein sequence ID" value="KAF3232316.1"/>
    <property type="molecule type" value="Genomic_DNA"/>
</dbReference>
<dbReference type="Proteomes" id="UP000483672">
    <property type="component" value="Unassembled WGS sequence"/>
</dbReference>
<protein>
    <submittedName>
        <fullName evidence="3">Uncharacterized protein</fullName>
    </submittedName>
</protein>
<evidence type="ECO:0000313" key="3">
    <source>
        <dbReference type="EMBL" id="KAF3232316.1"/>
    </source>
</evidence>